<keyword evidence="1" id="KW-0479">Metal-binding</keyword>
<organism evidence="3">
    <name type="scientific">mine drainage metagenome</name>
    <dbReference type="NCBI Taxonomy" id="410659"/>
    <lineage>
        <taxon>unclassified sequences</taxon>
        <taxon>metagenomes</taxon>
        <taxon>ecological metagenomes</taxon>
    </lineage>
</organism>
<reference evidence="3" key="2">
    <citation type="journal article" date="2014" name="ISME J.">
        <title>Microbial stratification in low pH oxic and suboxic macroscopic growths along an acid mine drainage.</title>
        <authorList>
            <person name="Mendez-Garcia C."/>
            <person name="Mesa V."/>
            <person name="Sprenger R.R."/>
            <person name="Richter M."/>
            <person name="Diez M.S."/>
            <person name="Solano J."/>
            <person name="Bargiela R."/>
            <person name="Golyshina O.V."/>
            <person name="Manteca A."/>
            <person name="Ramos J.L."/>
            <person name="Gallego J.R."/>
            <person name="Llorente I."/>
            <person name="Martins Dos Santos V.A."/>
            <person name="Jensen O.N."/>
            <person name="Pelaez A.I."/>
            <person name="Sanchez J."/>
            <person name="Ferrer M."/>
        </authorList>
    </citation>
    <scope>NUCLEOTIDE SEQUENCE</scope>
</reference>
<gene>
    <name evidence="3" type="ORF">B1A_05795</name>
</gene>
<feature type="non-terminal residue" evidence="3">
    <location>
        <position position="160"/>
    </location>
</feature>
<feature type="domain" description="VOC" evidence="2">
    <location>
        <begin position="87"/>
        <end position="160"/>
    </location>
</feature>
<dbReference type="Gene3D" id="3.10.180.10">
    <property type="entry name" value="2,3-Dihydroxybiphenyl 1,2-Dioxygenase, domain 1"/>
    <property type="match status" value="1"/>
</dbReference>
<comment type="caution">
    <text evidence="3">The sequence shown here is derived from an EMBL/GenBank/DDBJ whole genome shotgun (WGS) entry which is preliminary data.</text>
</comment>
<dbReference type="Gene3D" id="3.20.20.240">
    <property type="entry name" value="Methylmalonyl-CoA mutase"/>
    <property type="match status" value="1"/>
</dbReference>
<evidence type="ECO:0000256" key="1">
    <source>
        <dbReference type="ARBA" id="ARBA00022723"/>
    </source>
</evidence>
<evidence type="ECO:0000259" key="2">
    <source>
        <dbReference type="PROSITE" id="PS51819"/>
    </source>
</evidence>
<dbReference type="EMBL" id="AUZX01004229">
    <property type="protein sequence ID" value="EQD71421.1"/>
    <property type="molecule type" value="Genomic_DNA"/>
</dbReference>
<sequence>EQIAVRQRTMLRDLRQRRDADLVARALDRLEETARGLGNLVEALQQAVVADATLGEMVERLTTVFGRYRPRDGFWKRGVGLHEALGPLYHIGVAVRDLQQAEEAYRALGAHLHGRESVAGEGVEVSFVELGGVHIELLRPLDDEGSVARFLRERGQGVHH</sequence>
<dbReference type="GO" id="GO:0016866">
    <property type="term" value="F:intramolecular transferase activity"/>
    <property type="evidence" value="ECO:0007669"/>
    <property type="project" value="InterPro"/>
</dbReference>
<dbReference type="PROSITE" id="PS51819">
    <property type="entry name" value="VOC"/>
    <property type="match status" value="1"/>
</dbReference>
<dbReference type="GO" id="GO:0046872">
    <property type="term" value="F:metal ion binding"/>
    <property type="evidence" value="ECO:0007669"/>
    <property type="project" value="UniProtKB-KW"/>
</dbReference>
<name>T1BEP6_9ZZZZ</name>
<dbReference type="InterPro" id="IPR006099">
    <property type="entry name" value="MeMalonylCoA_mutase_a/b_cat"/>
</dbReference>
<reference evidence="3" key="1">
    <citation type="submission" date="2013-08" db="EMBL/GenBank/DDBJ databases">
        <authorList>
            <person name="Mendez C."/>
            <person name="Richter M."/>
            <person name="Ferrer M."/>
            <person name="Sanchez J."/>
        </authorList>
    </citation>
    <scope>NUCLEOTIDE SEQUENCE</scope>
</reference>
<dbReference type="PANTHER" id="PTHR43048">
    <property type="entry name" value="METHYLMALONYL-COA EPIMERASE"/>
    <property type="match status" value="1"/>
</dbReference>
<evidence type="ECO:0000313" key="3">
    <source>
        <dbReference type="EMBL" id="EQD71421.1"/>
    </source>
</evidence>
<dbReference type="SUPFAM" id="SSF54593">
    <property type="entry name" value="Glyoxalase/Bleomycin resistance protein/Dihydroxybiphenyl dioxygenase"/>
    <property type="match status" value="1"/>
</dbReference>
<dbReference type="SUPFAM" id="SSF51703">
    <property type="entry name" value="Cobalamin (vitamin B12)-dependent enzymes"/>
    <property type="match status" value="1"/>
</dbReference>
<dbReference type="Pfam" id="PF01642">
    <property type="entry name" value="MM_CoA_mutase"/>
    <property type="match status" value="1"/>
</dbReference>
<dbReference type="PANTHER" id="PTHR43048:SF3">
    <property type="entry name" value="METHYLMALONYL-COA EPIMERASE, MITOCHONDRIAL"/>
    <property type="match status" value="1"/>
</dbReference>
<dbReference type="Pfam" id="PF13669">
    <property type="entry name" value="Glyoxalase_4"/>
    <property type="match status" value="1"/>
</dbReference>
<dbReference type="GO" id="GO:0031419">
    <property type="term" value="F:cobalamin binding"/>
    <property type="evidence" value="ECO:0007669"/>
    <property type="project" value="InterPro"/>
</dbReference>
<accession>T1BEP6</accession>
<dbReference type="InterPro" id="IPR051785">
    <property type="entry name" value="MMCE/EMCE_epimerase"/>
</dbReference>
<dbReference type="InterPro" id="IPR016176">
    <property type="entry name" value="Cbl-dep_enz_cat"/>
</dbReference>
<dbReference type="GO" id="GO:0004493">
    <property type="term" value="F:methylmalonyl-CoA epimerase activity"/>
    <property type="evidence" value="ECO:0007669"/>
    <property type="project" value="TreeGrafter"/>
</dbReference>
<protein>
    <submittedName>
        <fullName evidence="3">Methylmalonyl-CoA epimerase</fullName>
    </submittedName>
</protein>
<feature type="non-terminal residue" evidence="3">
    <location>
        <position position="1"/>
    </location>
</feature>
<dbReference type="AlphaFoldDB" id="T1BEP6"/>
<dbReference type="InterPro" id="IPR029068">
    <property type="entry name" value="Glyas_Bleomycin-R_OHBP_Dase"/>
</dbReference>
<dbReference type="GO" id="GO:0046491">
    <property type="term" value="P:L-methylmalonyl-CoA metabolic process"/>
    <property type="evidence" value="ECO:0007669"/>
    <property type="project" value="TreeGrafter"/>
</dbReference>
<proteinExistence type="predicted"/>
<dbReference type="InterPro" id="IPR037523">
    <property type="entry name" value="VOC_core"/>
</dbReference>